<dbReference type="InterPro" id="IPR044034">
    <property type="entry name" value="NAC-like_UBA"/>
</dbReference>
<reference evidence="3" key="1">
    <citation type="journal article" date="2011" name="PLoS Biol.">
        <title>Gene gain and loss during evolution of obligate parasitism in the white rust pathogen of Arabidopsis thaliana.</title>
        <authorList>
            <person name="Kemen E."/>
            <person name="Gardiner A."/>
            <person name="Schultz-Larsen T."/>
            <person name="Kemen A.C."/>
            <person name="Balmuth A.L."/>
            <person name="Robert-Seilaniantz A."/>
            <person name="Bailey K."/>
            <person name="Holub E."/>
            <person name="Studholme D.J."/>
            <person name="Maclean D."/>
            <person name="Jones J.D."/>
        </authorList>
    </citation>
    <scope>NUCLEOTIDE SEQUENCE</scope>
</reference>
<dbReference type="InterPro" id="IPR001478">
    <property type="entry name" value="PDZ"/>
</dbReference>
<feature type="compositionally biased region" description="Polar residues" evidence="1">
    <location>
        <begin position="354"/>
        <end position="367"/>
    </location>
</feature>
<evidence type="ECO:0000259" key="2">
    <source>
        <dbReference type="PROSITE" id="PS50106"/>
    </source>
</evidence>
<dbReference type="PANTHER" id="PTHR31184">
    <property type="entry name" value="HUNTINGTIN-INTERACTING PROTEIN K FAMILY MEMBER"/>
    <property type="match status" value="1"/>
</dbReference>
<dbReference type="Gene3D" id="2.30.42.10">
    <property type="match status" value="1"/>
</dbReference>
<dbReference type="CDD" id="cd14361">
    <property type="entry name" value="UBA_HYPK"/>
    <property type="match status" value="1"/>
</dbReference>
<dbReference type="SUPFAM" id="SSF50156">
    <property type="entry name" value="PDZ domain-like"/>
    <property type="match status" value="1"/>
</dbReference>
<accession>F0WJW5</accession>
<dbReference type="Pfam" id="PF00595">
    <property type="entry name" value="PDZ"/>
    <property type="match status" value="1"/>
</dbReference>
<organism evidence="3">
    <name type="scientific">Albugo laibachii Nc14</name>
    <dbReference type="NCBI Taxonomy" id="890382"/>
    <lineage>
        <taxon>Eukaryota</taxon>
        <taxon>Sar</taxon>
        <taxon>Stramenopiles</taxon>
        <taxon>Oomycota</taxon>
        <taxon>Peronosporomycetes</taxon>
        <taxon>Albuginales</taxon>
        <taxon>Albuginaceae</taxon>
        <taxon>Albugo</taxon>
    </lineage>
</organism>
<evidence type="ECO:0000313" key="3">
    <source>
        <dbReference type="EMBL" id="CCA21567.1"/>
    </source>
</evidence>
<protein>
    <submittedName>
        <fullName evidence="3">Uncharacterized protein AlNc14C126G6831</fullName>
    </submittedName>
</protein>
<feature type="compositionally biased region" description="Basic and acidic residues" evidence="1">
    <location>
        <begin position="308"/>
        <end position="331"/>
    </location>
</feature>
<reference evidence="3" key="2">
    <citation type="submission" date="2011-02" db="EMBL/GenBank/DDBJ databases">
        <authorList>
            <person name="MacLean D."/>
        </authorList>
    </citation>
    <scope>NUCLEOTIDE SEQUENCE</scope>
</reference>
<feature type="region of interest" description="Disordered" evidence="1">
    <location>
        <begin position="1"/>
        <end position="73"/>
    </location>
</feature>
<proteinExistence type="predicted"/>
<gene>
    <name evidence="3" type="primary">AlNc14C126G6831</name>
    <name evidence="3" type="ORF">ALNC14_077100</name>
</gene>
<dbReference type="PROSITE" id="PS50106">
    <property type="entry name" value="PDZ"/>
    <property type="match status" value="1"/>
</dbReference>
<feature type="domain" description="PDZ" evidence="2">
    <location>
        <begin position="399"/>
        <end position="472"/>
    </location>
</feature>
<dbReference type="PANTHER" id="PTHR31184:SF2">
    <property type="entry name" value="HUNTINGTIN-INTERACTING PROTEIN K"/>
    <property type="match status" value="1"/>
</dbReference>
<dbReference type="InterPro" id="IPR038922">
    <property type="entry name" value="HYPK_UBA"/>
</dbReference>
<dbReference type="InterPro" id="IPR052617">
    <property type="entry name" value="Huntingtin-int_K"/>
</dbReference>
<dbReference type="GO" id="GO:0050821">
    <property type="term" value="P:protein stabilization"/>
    <property type="evidence" value="ECO:0007669"/>
    <property type="project" value="TreeGrafter"/>
</dbReference>
<sequence>MSTKAATKSNSAVSQEIQGDEIHSHSHHSHKNGKCCPSDDEENEQALQESTTKSEAEASNALEKLTDVIEDKELDENKMKQAFMDLQKQEEANKEADRKREKKLEAVKVKKEDIVFISREMEITSQQAERKLREADVVDLSQSIGRVAQSMDVIEARSQFNSSPNEMFSWLRSTPVFYPDVSAEKGTETLFFQQLYAFALVGGKEHDMPWQDDYVKSHTRKEADNNQQEAFLDLLKSYVLGSFHGEEGQGSHNLCEISPENDCYEPGSEVETLNARNRSTSYPIDEATQDTTSYLSPISGRRKYSRTSSRDNQTHRSDRDVRKSLDFQLERDYDDPIASRPSRRTSRGYGLSDAANQNTDASNNGNIKRTLPQHLPEMSTSRSRITHRKGLDGIEAIFDIVFKQQSIGMKLGVDDSKQFAIVRECLKNSEASQYPEIQNGTLILAVNGQELNGLGLSKVLHRLREAPRPVLVRFGSFGKLSNNATKNGSTHKQAFNVSQHAAKHHLARVHVAH</sequence>
<dbReference type="HOGENOM" id="CLU_531480_0_0_1"/>
<feature type="region of interest" description="Disordered" evidence="1">
    <location>
        <begin position="279"/>
        <end position="384"/>
    </location>
</feature>
<feature type="compositionally biased region" description="Basic and acidic residues" evidence="1">
    <location>
        <begin position="64"/>
        <end position="73"/>
    </location>
</feature>
<dbReference type="InterPro" id="IPR036034">
    <property type="entry name" value="PDZ_sf"/>
</dbReference>
<dbReference type="EMBL" id="FR824171">
    <property type="protein sequence ID" value="CCA21567.1"/>
    <property type="molecule type" value="Genomic_DNA"/>
</dbReference>
<dbReference type="AlphaFoldDB" id="F0WJW5"/>
<name>F0WJW5_9STRA</name>
<evidence type="ECO:0000256" key="1">
    <source>
        <dbReference type="SAM" id="MobiDB-lite"/>
    </source>
</evidence>
<dbReference type="Pfam" id="PF19026">
    <property type="entry name" value="UBA_HYPK"/>
    <property type="match status" value="1"/>
</dbReference>
<feature type="compositionally biased region" description="Polar residues" evidence="1">
    <location>
        <begin position="1"/>
        <end position="17"/>
    </location>
</feature>